<feature type="domain" description="DUF2345" evidence="2">
    <location>
        <begin position="1"/>
        <end position="55"/>
    </location>
</feature>
<evidence type="ECO:0000313" key="4">
    <source>
        <dbReference type="Proteomes" id="UP000656319"/>
    </source>
</evidence>
<feature type="compositionally biased region" description="Acidic residues" evidence="1">
    <location>
        <begin position="139"/>
        <end position="149"/>
    </location>
</feature>
<name>A0ABN7IEK9_9BURK</name>
<organism evidence="3 4">
    <name type="scientific">Paraburkholderia hiiakae</name>
    <dbReference type="NCBI Taxonomy" id="1081782"/>
    <lineage>
        <taxon>Bacteria</taxon>
        <taxon>Pseudomonadati</taxon>
        <taxon>Pseudomonadota</taxon>
        <taxon>Betaproteobacteria</taxon>
        <taxon>Burkholderiales</taxon>
        <taxon>Burkholderiaceae</taxon>
        <taxon>Paraburkholderia</taxon>
    </lineage>
</organism>
<accession>A0ABN7IEK9</accession>
<dbReference type="Pfam" id="PF10106">
    <property type="entry name" value="DUF2345"/>
    <property type="match status" value="1"/>
</dbReference>
<sequence length="157" mass="17042">MSFTADKDVNVASVNGKVNLAAAKEIILECGGAFINMKDGSITLGGPFDLFFKTITVQKKGKASMNTPMPDLPKEKIHSAQFVVRDRSGTPIPNYPYRLEAANGLTWYGVTDEHGNTERVWTASPQKVALHPHHVMDATDGDDDHDDSCDVAPNKGD</sequence>
<proteinExistence type="predicted"/>
<keyword evidence="4" id="KW-1185">Reference proteome</keyword>
<reference evidence="3 4" key="1">
    <citation type="submission" date="2020-10" db="EMBL/GenBank/DDBJ databases">
        <authorList>
            <person name="Peeters C."/>
        </authorList>
    </citation>
    <scope>NUCLEOTIDE SEQUENCE [LARGE SCALE GENOMIC DNA]</scope>
    <source>
        <strain evidence="3 4">LMG 27952</strain>
    </source>
</reference>
<protein>
    <recommendedName>
        <fullName evidence="2">DUF2345 domain-containing protein</fullName>
    </recommendedName>
</protein>
<evidence type="ECO:0000256" key="1">
    <source>
        <dbReference type="SAM" id="MobiDB-lite"/>
    </source>
</evidence>
<feature type="region of interest" description="Disordered" evidence="1">
    <location>
        <begin position="135"/>
        <end position="157"/>
    </location>
</feature>
<gene>
    <name evidence="3" type="ORF">LMG27952_07160</name>
</gene>
<evidence type="ECO:0000313" key="3">
    <source>
        <dbReference type="EMBL" id="CAD6560531.1"/>
    </source>
</evidence>
<dbReference type="EMBL" id="CAJHCQ010000030">
    <property type="protein sequence ID" value="CAD6560531.1"/>
    <property type="molecule type" value="Genomic_DNA"/>
</dbReference>
<dbReference type="InterPro" id="IPR018769">
    <property type="entry name" value="VgrG2_DUF2345"/>
</dbReference>
<evidence type="ECO:0000259" key="2">
    <source>
        <dbReference type="Pfam" id="PF10106"/>
    </source>
</evidence>
<comment type="caution">
    <text evidence="3">The sequence shown here is derived from an EMBL/GenBank/DDBJ whole genome shotgun (WGS) entry which is preliminary data.</text>
</comment>
<dbReference type="Proteomes" id="UP000656319">
    <property type="component" value="Unassembled WGS sequence"/>
</dbReference>